<dbReference type="RefSeq" id="WP_110298095.1">
    <property type="nucleotide sequence ID" value="NZ_QJJM01000004.1"/>
</dbReference>
<keyword evidence="4" id="KW-0449">Lipoprotein</keyword>
<keyword evidence="8" id="KW-1185">Reference proteome</keyword>
<proteinExistence type="inferred from homology"/>
<feature type="chain" id="PRO_5015879588" description="17 kDa surface antigen" evidence="5">
    <location>
        <begin position="22"/>
        <end position="126"/>
    </location>
</feature>
<name>A0A2V3VBQ9_9SPHN</name>
<evidence type="ECO:0000256" key="3">
    <source>
        <dbReference type="ARBA" id="ARBA00015281"/>
    </source>
</evidence>
<evidence type="ECO:0000313" key="8">
    <source>
        <dbReference type="Proteomes" id="UP000248014"/>
    </source>
</evidence>
<protein>
    <recommendedName>
        <fullName evidence="3">17 kDa surface antigen</fullName>
    </recommendedName>
</protein>
<evidence type="ECO:0000256" key="4">
    <source>
        <dbReference type="ARBA" id="ARBA00023288"/>
    </source>
</evidence>
<sequence length="126" mass="13438">MLNLALASAAAFLNPAPAAPAALPVSTNFYAQEAADFQRRDERRAYREGRRDGRREARDRYWRGNDGRYYCRRDNGTTGLLVGAGVGALAGNAIAGRGDKTLGAVIGGLGGAAIGREIDRGNVRCR</sequence>
<dbReference type="Proteomes" id="UP000248014">
    <property type="component" value="Unassembled WGS sequence"/>
</dbReference>
<comment type="similarity">
    <text evidence="2">Belongs to the rickettsiale 17 kDa surface antigen family.</text>
</comment>
<dbReference type="InterPro" id="IPR008816">
    <property type="entry name" value="Gly_zipper_2TM_dom"/>
</dbReference>
<dbReference type="AlphaFoldDB" id="A0A2V3VBQ9"/>
<comment type="subcellular location">
    <subcellularLocation>
        <location evidence="1">Cell outer membrane</location>
        <topology evidence="1">Lipid-anchor</topology>
    </subcellularLocation>
</comment>
<evidence type="ECO:0000259" key="6">
    <source>
        <dbReference type="Pfam" id="PF05433"/>
    </source>
</evidence>
<evidence type="ECO:0000256" key="1">
    <source>
        <dbReference type="ARBA" id="ARBA00004459"/>
    </source>
</evidence>
<reference evidence="7 8" key="1">
    <citation type="submission" date="2018-05" db="EMBL/GenBank/DDBJ databases">
        <title>Genomic Encyclopedia of Type Strains, Phase IV (KMG-IV): sequencing the most valuable type-strain genomes for metagenomic binning, comparative biology and taxonomic classification.</title>
        <authorList>
            <person name="Goeker M."/>
        </authorList>
    </citation>
    <scope>NUCLEOTIDE SEQUENCE [LARGE SCALE GENOMIC DNA]</scope>
    <source>
        <strain evidence="7 8">DSM 3183</strain>
    </source>
</reference>
<accession>A0A2V3VBQ9</accession>
<evidence type="ECO:0000256" key="5">
    <source>
        <dbReference type="SAM" id="SignalP"/>
    </source>
</evidence>
<feature type="domain" description="Glycine zipper 2TM" evidence="6">
    <location>
        <begin position="79"/>
        <end position="118"/>
    </location>
</feature>
<dbReference type="GO" id="GO:0009279">
    <property type="term" value="C:cell outer membrane"/>
    <property type="evidence" value="ECO:0007669"/>
    <property type="project" value="UniProtKB-SubCell"/>
</dbReference>
<dbReference type="Pfam" id="PF05433">
    <property type="entry name" value="Rick_17kDa_Anti"/>
    <property type="match status" value="1"/>
</dbReference>
<comment type="caution">
    <text evidence="7">The sequence shown here is derived from an EMBL/GenBank/DDBJ whole genome shotgun (WGS) entry which is preliminary data.</text>
</comment>
<keyword evidence="5" id="KW-0732">Signal</keyword>
<evidence type="ECO:0000313" key="7">
    <source>
        <dbReference type="EMBL" id="PXW77595.1"/>
    </source>
</evidence>
<dbReference type="EMBL" id="QJJM01000004">
    <property type="protein sequence ID" value="PXW77595.1"/>
    <property type="molecule type" value="Genomic_DNA"/>
</dbReference>
<organism evidence="7 8">
    <name type="scientific">Blastomonas natatoria</name>
    <dbReference type="NCBI Taxonomy" id="34015"/>
    <lineage>
        <taxon>Bacteria</taxon>
        <taxon>Pseudomonadati</taxon>
        <taxon>Pseudomonadota</taxon>
        <taxon>Alphaproteobacteria</taxon>
        <taxon>Sphingomonadales</taxon>
        <taxon>Sphingomonadaceae</taxon>
        <taxon>Blastomonas</taxon>
    </lineage>
</organism>
<feature type="signal peptide" evidence="5">
    <location>
        <begin position="1"/>
        <end position="21"/>
    </location>
</feature>
<evidence type="ECO:0000256" key="2">
    <source>
        <dbReference type="ARBA" id="ARBA00008681"/>
    </source>
</evidence>
<gene>
    <name evidence="7" type="ORF">C7451_10490</name>
</gene>